<dbReference type="SMART" id="SM00382">
    <property type="entry name" value="AAA"/>
    <property type="match status" value="1"/>
</dbReference>
<accession>A0ABT8DTS2</accession>
<dbReference type="Pfam" id="PF00437">
    <property type="entry name" value="T2SSE"/>
    <property type="match status" value="1"/>
</dbReference>
<dbReference type="RefSeq" id="WP_290360001.1">
    <property type="nucleotide sequence ID" value="NZ_JAUHHC010000004.1"/>
</dbReference>
<dbReference type="Gene3D" id="3.30.300.160">
    <property type="entry name" value="Type II secretion system, protein E, N-terminal domain"/>
    <property type="match status" value="1"/>
</dbReference>
<dbReference type="Proteomes" id="UP001228044">
    <property type="component" value="Unassembled WGS sequence"/>
</dbReference>
<evidence type="ECO:0000313" key="5">
    <source>
        <dbReference type="EMBL" id="MDN3921686.1"/>
    </source>
</evidence>
<protein>
    <submittedName>
        <fullName evidence="5">GspE/PulE family protein</fullName>
    </submittedName>
</protein>
<dbReference type="Gene3D" id="3.30.450.90">
    <property type="match status" value="1"/>
</dbReference>
<dbReference type="CDD" id="cd01129">
    <property type="entry name" value="PulE-GspE-like"/>
    <property type="match status" value="1"/>
</dbReference>
<dbReference type="InterPro" id="IPR027417">
    <property type="entry name" value="P-loop_NTPase"/>
</dbReference>
<name>A0ABT8DTS2_9BURK</name>
<evidence type="ECO:0000256" key="3">
    <source>
        <dbReference type="ARBA" id="ARBA00022840"/>
    </source>
</evidence>
<reference evidence="5 6" key="1">
    <citation type="submission" date="2023-06" db="EMBL/GenBank/DDBJ databases">
        <title>Pelomonas sp. PFR6 16S ribosomal RNA gene Genome sequencing and assembly.</title>
        <authorList>
            <person name="Woo H."/>
        </authorList>
    </citation>
    <scope>NUCLEOTIDE SEQUENCE [LARGE SCALE GENOMIC DNA]</scope>
    <source>
        <strain evidence="5 6">PFR6</strain>
    </source>
</reference>
<keyword evidence="6" id="KW-1185">Reference proteome</keyword>
<dbReference type="InterPro" id="IPR003593">
    <property type="entry name" value="AAA+_ATPase"/>
</dbReference>
<dbReference type="InterPro" id="IPR007831">
    <property type="entry name" value="T2SS_GspE_N"/>
</dbReference>
<dbReference type="Gene3D" id="3.40.50.300">
    <property type="entry name" value="P-loop containing nucleotide triphosphate hydrolases"/>
    <property type="match status" value="1"/>
</dbReference>
<dbReference type="PANTHER" id="PTHR30258">
    <property type="entry name" value="TYPE II SECRETION SYSTEM PROTEIN GSPE-RELATED"/>
    <property type="match status" value="1"/>
</dbReference>
<dbReference type="PANTHER" id="PTHR30258:SF29">
    <property type="entry name" value="MSHA PILUS ASSEMBLY ATPASE MSHE"/>
    <property type="match status" value="1"/>
</dbReference>
<dbReference type="Pfam" id="PF05157">
    <property type="entry name" value="MshEN"/>
    <property type="match status" value="1"/>
</dbReference>
<organism evidence="5 6">
    <name type="scientific">Roseateles violae</name>
    <dbReference type="NCBI Taxonomy" id="3058042"/>
    <lineage>
        <taxon>Bacteria</taxon>
        <taxon>Pseudomonadati</taxon>
        <taxon>Pseudomonadota</taxon>
        <taxon>Betaproteobacteria</taxon>
        <taxon>Burkholderiales</taxon>
        <taxon>Sphaerotilaceae</taxon>
        <taxon>Roseateles</taxon>
    </lineage>
</organism>
<gene>
    <name evidence="5" type="ORF">QWJ38_15440</name>
</gene>
<comment type="caution">
    <text evidence="5">The sequence shown here is derived from an EMBL/GenBank/DDBJ whole genome shotgun (WGS) entry which is preliminary data.</text>
</comment>
<proteinExistence type="inferred from homology"/>
<sequence length="570" mass="63190">MLATTRNVKLGAALVEQGLLRQEDLTTALAEHQLSGQMLGRVLLDRKLLSEEQLAQAIATQLDIPFVDLRRFDVHPEVVRLLSELQARRFQALVLEDRGESCLVGVVHPSDLRSQDELAIALKRPVDLAVITAEQLTFTIDRIYRKTEQIGEFAREVERELGDDVIDLTSMGRAISDDDAPIVKLLQTIFDDAARINASDIHFEPQERMLVVRFRIDGVLHVQIEADPRIAAALMVRLKLMANLDIAERRLPQDGRFSVRSGESRFDIRMSTMPTQFGESVVLRLLRQSKQRKALNTLMPPQVFQSFDRAIRAPHGIVLVTGPTGSGKTTTLYAALEDLNSPGVKILTCEDPVEFRIAGINQVQINERIELSFARVLRSFLRQDPDILLVGEIRDVETAEIAVRAAMTGHMVLSTLHTNDAPSTPLRLLDMGVPAFMVASTLLAVVSQRLVRQLCGYCAEPATPPTDEMTWLRHYASEDQIAGARLRRGRGCSRCNGVGFSGRRGVHEVMEMTSALAQALQHANPLEFDRLARQQIGRRTLAHSAAAMVLAGETTIAEAMTIAATARADE</sequence>
<dbReference type="EMBL" id="JAUHHC010000004">
    <property type="protein sequence ID" value="MDN3921686.1"/>
    <property type="molecule type" value="Genomic_DNA"/>
</dbReference>
<evidence type="ECO:0000313" key="6">
    <source>
        <dbReference type="Proteomes" id="UP001228044"/>
    </source>
</evidence>
<dbReference type="SUPFAM" id="SSF52540">
    <property type="entry name" value="P-loop containing nucleoside triphosphate hydrolases"/>
    <property type="match status" value="1"/>
</dbReference>
<evidence type="ECO:0000259" key="4">
    <source>
        <dbReference type="PROSITE" id="PS00662"/>
    </source>
</evidence>
<evidence type="ECO:0000256" key="2">
    <source>
        <dbReference type="ARBA" id="ARBA00022741"/>
    </source>
</evidence>
<dbReference type="InterPro" id="IPR037257">
    <property type="entry name" value="T2SS_E_N_sf"/>
</dbReference>
<dbReference type="InterPro" id="IPR001482">
    <property type="entry name" value="T2SS/T4SS_dom"/>
</dbReference>
<evidence type="ECO:0000256" key="1">
    <source>
        <dbReference type="ARBA" id="ARBA00006611"/>
    </source>
</evidence>
<keyword evidence="2" id="KW-0547">Nucleotide-binding</keyword>
<comment type="similarity">
    <text evidence="1">Belongs to the GSP E family.</text>
</comment>
<feature type="domain" description="Bacterial type II secretion system protein E" evidence="4">
    <location>
        <begin position="381"/>
        <end position="395"/>
    </location>
</feature>
<dbReference type="PROSITE" id="PS00662">
    <property type="entry name" value="T2SP_E"/>
    <property type="match status" value="1"/>
</dbReference>
<dbReference type="SUPFAM" id="SSF160246">
    <property type="entry name" value="EspE N-terminal domain-like"/>
    <property type="match status" value="1"/>
</dbReference>
<keyword evidence="3" id="KW-0067">ATP-binding</keyword>